<dbReference type="Proteomes" id="UP000317352">
    <property type="component" value="Genome"/>
</dbReference>
<accession>A0A514AAQ7</accession>
<organism evidence="2 3">
    <name type="scientific">Bacillus phage Karezi</name>
    <dbReference type="NCBI Taxonomy" id="2591398"/>
    <lineage>
        <taxon>Viruses</taxon>
        <taxon>Duplodnaviria</taxon>
        <taxon>Heunggongvirae</taxon>
        <taxon>Uroviricota</taxon>
        <taxon>Caudoviricetes</taxon>
        <taxon>Salasmaviridae</taxon>
        <taxon>Tatarstanvirinae</taxon>
        <taxon>Karezivirus</taxon>
        <taxon>Karezivirus karezi</taxon>
    </lineage>
</organism>
<feature type="transmembrane region" description="Helical" evidence="1">
    <location>
        <begin position="6"/>
        <end position="26"/>
    </location>
</feature>
<evidence type="ECO:0000313" key="2">
    <source>
        <dbReference type="EMBL" id="QDH50358.1"/>
    </source>
</evidence>
<proteinExistence type="predicted"/>
<name>A0A514AAQ7_9CAUD</name>
<reference evidence="2 3" key="1">
    <citation type="submission" date="2019-06" db="EMBL/GenBank/DDBJ databases">
        <authorList>
            <person name="Sanders K."/>
            <person name="Barth R."/>
            <person name="Bowles K."/>
            <person name="Glasgow G."/>
            <person name="Gloe M."/>
            <person name="Lewis H."/>
            <person name="McGough T."/>
            <person name="Nutbrown S."/>
            <person name="Romulus S."/>
            <person name="Sergiano J."/>
            <person name="Shin D."/>
            <person name="Suresh M."/>
            <person name="Johnson A."/>
            <person name="Temple L."/>
        </authorList>
    </citation>
    <scope>NUCLEOTIDE SEQUENCE [LARGE SCALE GENOMIC DNA]</scope>
</reference>
<gene>
    <name evidence="2" type="ORF">KAREZI_7</name>
</gene>
<keyword evidence="1" id="KW-1133">Transmembrane helix</keyword>
<keyword evidence="1" id="KW-0472">Membrane</keyword>
<protein>
    <submittedName>
        <fullName evidence="2">Uncharacterized protein</fullName>
    </submittedName>
</protein>
<evidence type="ECO:0000313" key="3">
    <source>
        <dbReference type="Proteomes" id="UP000317352"/>
    </source>
</evidence>
<keyword evidence="3" id="KW-1185">Reference proteome</keyword>
<keyword evidence="1" id="KW-0812">Transmembrane</keyword>
<evidence type="ECO:0000256" key="1">
    <source>
        <dbReference type="SAM" id="Phobius"/>
    </source>
</evidence>
<dbReference type="EMBL" id="MN082625">
    <property type="protein sequence ID" value="QDH50358.1"/>
    <property type="molecule type" value="Genomic_DNA"/>
</dbReference>
<sequence>MKDFFIGLVTGLCFGASFTIFGFIIWGMTL</sequence>